<evidence type="ECO:0000313" key="2">
    <source>
        <dbReference type="Proteomes" id="UP001271007"/>
    </source>
</evidence>
<reference evidence="1" key="1">
    <citation type="submission" date="2023-04" db="EMBL/GenBank/DDBJ databases">
        <title>Black Yeasts Isolated from many extreme environments.</title>
        <authorList>
            <person name="Coleine C."/>
            <person name="Stajich J.E."/>
            <person name="Selbmann L."/>
        </authorList>
    </citation>
    <scope>NUCLEOTIDE SEQUENCE</scope>
    <source>
        <strain evidence="1">CCFEE 5312</strain>
    </source>
</reference>
<keyword evidence="2" id="KW-1185">Reference proteome</keyword>
<sequence>MKHFSIAIPELAQGCASLTNAIMAFSAKQLSLQGKLPEAVSLHYTDACYKLLLPRLQEKAFVAAGLASVLLLRMVQHMTGKYRLSKARVPYTNEGKDSVSTDLRVGHDFLGLDVFLNALRANLDSSVHAAIFVNMLRFYTHLALTGEQPLALLDSNCEWLCHELPMPTDSRRWEWCALMECCRAVNFVFDDKPKTMERWLELESQTNDWRTSKASYLDPIYSEEDTEGDAFPRTVFASETHDYFHAQGPVADDTTVAAFLYHSLSTLLLINNIPDDTARNDGFPTPEQIDRQSYTILRRVCGTAACHSDSVPTLIKAGDVISYAGHLLKTKVEQDAAYELLMKAEKQFPGIQPKEKIDRLASVWAGGSNMAHQLYIWRPWTSKH</sequence>
<comment type="caution">
    <text evidence="1">The sequence shown here is derived from an EMBL/GenBank/DDBJ whole genome shotgun (WGS) entry which is preliminary data.</text>
</comment>
<dbReference type="EMBL" id="JAWDJX010000050">
    <property type="protein sequence ID" value="KAK3048318.1"/>
    <property type="molecule type" value="Genomic_DNA"/>
</dbReference>
<name>A0AAJ0GB97_9PEZI</name>
<evidence type="ECO:0000313" key="1">
    <source>
        <dbReference type="EMBL" id="KAK3048318.1"/>
    </source>
</evidence>
<accession>A0AAJ0GB97</accession>
<dbReference type="Proteomes" id="UP001271007">
    <property type="component" value="Unassembled WGS sequence"/>
</dbReference>
<gene>
    <name evidence="1" type="ORF">LTR09_010311</name>
</gene>
<organism evidence="1 2">
    <name type="scientific">Extremus antarcticus</name>
    <dbReference type="NCBI Taxonomy" id="702011"/>
    <lineage>
        <taxon>Eukaryota</taxon>
        <taxon>Fungi</taxon>
        <taxon>Dikarya</taxon>
        <taxon>Ascomycota</taxon>
        <taxon>Pezizomycotina</taxon>
        <taxon>Dothideomycetes</taxon>
        <taxon>Dothideomycetidae</taxon>
        <taxon>Mycosphaerellales</taxon>
        <taxon>Extremaceae</taxon>
        <taxon>Extremus</taxon>
    </lineage>
</organism>
<proteinExistence type="predicted"/>
<protein>
    <submittedName>
        <fullName evidence="1">Uncharacterized protein</fullName>
    </submittedName>
</protein>
<dbReference type="AlphaFoldDB" id="A0AAJ0GB97"/>